<dbReference type="EMBL" id="MNCJ02000332">
    <property type="protein sequence ID" value="KAF5757098.1"/>
    <property type="molecule type" value="Genomic_DNA"/>
</dbReference>
<organism evidence="3 4">
    <name type="scientific">Helianthus annuus</name>
    <name type="common">Common sunflower</name>
    <dbReference type="NCBI Taxonomy" id="4232"/>
    <lineage>
        <taxon>Eukaryota</taxon>
        <taxon>Viridiplantae</taxon>
        <taxon>Streptophyta</taxon>
        <taxon>Embryophyta</taxon>
        <taxon>Tracheophyta</taxon>
        <taxon>Spermatophyta</taxon>
        <taxon>Magnoliopsida</taxon>
        <taxon>eudicotyledons</taxon>
        <taxon>Gunneridae</taxon>
        <taxon>Pentapetalae</taxon>
        <taxon>asterids</taxon>
        <taxon>campanulids</taxon>
        <taxon>Asterales</taxon>
        <taxon>Asteraceae</taxon>
        <taxon>Asteroideae</taxon>
        <taxon>Heliantheae alliance</taxon>
        <taxon>Heliantheae</taxon>
        <taxon>Helianthus</taxon>
    </lineage>
</organism>
<evidence type="ECO:0000256" key="1">
    <source>
        <dbReference type="SAM" id="MobiDB-lite"/>
    </source>
</evidence>
<accession>A0A251RU17</accession>
<dbReference type="EMBL" id="CM007906">
    <property type="protein sequence ID" value="OTF87721.1"/>
    <property type="molecule type" value="Genomic_DNA"/>
</dbReference>
<name>A0A251RU17_HELAN</name>
<keyword evidence="4" id="KW-1185">Reference proteome</keyword>
<reference evidence="2" key="3">
    <citation type="submission" date="2020-06" db="EMBL/GenBank/DDBJ databases">
        <title>Helianthus annuus Genome sequencing and assembly Release 2.</title>
        <authorList>
            <person name="Gouzy J."/>
            <person name="Langlade N."/>
            <person name="Munos S."/>
        </authorList>
    </citation>
    <scope>NUCLEOTIDE SEQUENCE</scope>
    <source>
        <tissue evidence="2">Leaves</tissue>
    </source>
</reference>
<feature type="compositionally biased region" description="Polar residues" evidence="1">
    <location>
        <begin position="258"/>
        <end position="296"/>
    </location>
</feature>
<dbReference type="PANTHER" id="PTHR34567:SF3">
    <property type="entry name" value="FK506-BINDING-LIKE PROTEIN"/>
    <property type="match status" value="1"/>
</dbReference>
<dbReference type="STRING" id="4232.A0A251RU17"/>
<dbReference type="AlphaFoldDB" id="A0A251RU17"/>
<protein>
    <submittedName>
        <fullName evidence="3">Uncharacterized protein</fullName>
    </submittedName>
</protein>
<proteinExistence type="predicted"/>
<reference evidence="2 4" key="1">
    <citation type="journal article" date="2017" name="Nature">
        <title>The sunflower genome provides insights into oil metabolism, flowering and Asterid evolution.</title>
        <authorList>
            <person name="Badouin H."/>
            <person name="Gouzy J."/>
            <person name="Grassa C.J."/>
            <person name="Murat F."/>
            <person name="Staton S.E."/>
            <person name="Cottret L."/>
            <person name="Lelandais-Briere C."/>
            <person name="Owens G.L."/>
            <person name="Carrere S."/>
            <person name="Mayjonade B."/>
            <person name="Legrand L."/>
            <person name="Gill N."/>
            <person name="Kane N.C."/>
            <person name="Bowers J.E."/>
            <person name="Hubner S."/>
            <person name="Bellec A."/>
            <person name="Berard A."/>
            <person name="Berges H."/>
            <person name="Blanchet N."/>
            <person name="Boniface M.C."/>
            <person name="Brunel D."/>
            <person name="Catrice O."/>
            <person name="Chaidir N."/>
            <person name="Claudel C."/>
            <person name="Donnadieu C."/>
            <person name="Faraut T."/>
            <person name="Fievet G."/>
            <person name="Helmstetter N."/>
            <person name="King M."/>
            <person name="Knapp S.J."/>
            <person name="Lai Z."/>
            <person name="Le Paslier M.C."/>
            <person name="Lippi Y."/>
            <person name="Lorenzon L."/>
            <person name="Mandel J.R."/>
            <person name="Marage G."/>
            <person name="Marchand G."/>
            <person name="Marquand E."/>
            <person name="Bret-Mestries E."/>
            <person name="Morien E."/>
            <person name="Nambeesan S."/>
            <person name="Nguyen T."/>
            <person name="Pegot-Espagnet P."/>
            <person name="Pouilly N."/>
            <person name="Raftis F."/>
            <person name="Sallet E."/>
            <person name="Schiex T."/>
            <person name="Thomas J."/>
            <person name="Vandecasteele C."/>
            <person name="Vares D."/>
            <person name="Vear F."/>
            <person name="Vautrin S."/>
            <person name="Crespi M."/>
            <person name="Mangin B."/>
            <person name="Burke J.M."/>
            <person name="Salse J."/>
            <person name="Munos S."/>
            <person name="Vincourt P."/>
            <person name="Rieseberg L.H."/>
            <person name="Langlade N.B."/>
        </authorList>
    </citation>
    <scope>NUCLEOTIDE SEQUENCE [LARGE SCALE GENOMIC DNA]</scope>
    <source>
        <strain evidence="4">cv. SF193</strain>
        <tissue evidence="2">Leaves</tissue>
    </source>
</reference>
<gene>
    <name evidence="3" type="ORF">HannXRQ_Chr17g0564991</name>
    <name evidence="2" type="ORF">HanXRQr2_Chr17g0822671</name>
</gene>
<dbReference type="OMA" id="GCKSSQQ"/>
<dbReference type="InParanoid" id="A0A251RU17"/>
<feature type="region of interest" description="Disordered" evidence="1">
    <location>
        <begin position="258"/>
        <end position="309"/>
    </location>
</feature>
<reference evidence="3" key="2">
    <citation type="submission" date="2017-02" db="EMBL/GenBank/DDBJ databases">
        <title>Sunflower complete genome.</title>
        <authorList>
            <person name="Langlade N."/>
            <person name="Munos S."/>
        </authorList>
    </citation>
    <scope>NUCLEOTIDE SEQUENCE [LARGE SCALE GENOMIC DNA]</scope>
    <source>
        <tissue evidence="3">Leaves</tissue>
    </source>
</reference>
<evidence type="ECO:0000313" key="3">
    <source>
        <dbReference type="EMBL" id="OTF87721.1"/>
    </source>
</evidence>
<dbReference type="Gramene" id="mRNA:HanXRQr2_Chr17g0822671">
    <property type="protein sequence ID" value="mRNA:HanXRQr2_Chr17g0822671"/>
    <property type="gene ID" value="HanXRQr2_Chr17g0822671"/>
</dbReference>
<dbReference type="Proteomes" id="UP000215914">
    <property type="component" value="Chromosome 17"/>
</dbReference>
<evidence type="ECO:0000313" key="2">
    <source>
        <dbReference type="EMBL" id="KAF5757098.1"/>
    </source>
</evidence>
<sequence>MGKWNYRRTWRPKNYYRNQRIPSPPTYYETEFKFRGAWKNVDLPWEERFCLSVGIPWEKVVNAKDDLHIYDNVSKWNDSAGESAFFEAKKRFWALINDIPTDIPQPDPDMYNEKIDWNTEIDSELVKELDLAYFNPDEAEKLESYNATKRNDGLIPGCIIGLKSLNDVNSWECNKNDDRDCLNKSKNKNISDPWERGITNDDREIKDAWDGGANSAWNKNATWGNDARNAGNNEPTWGIGATNSWHYNQYRVQRVDGNSKNTWGPNETGWQNSKYNYASTSRGTQQHQGSNRQQRGNYRDFTSFGRGSNDCRKREGGYEYTSYKSARVQSDDYRRSNQNWR</sequence>
<dbReference type="FunCoup" id="A0A251RU17">
    <property type="interactions" value="93"/>
</dbReference>
<dbReference type="OrthoDB" id="1888797at2759"/>
<dbReference type="PANTHER" id="PTHR34567">
    <property type="entry name" value="FK506-BINDING-LIKE PROTEIN"/>
    <property type="match status" value="1"/>
</dbReference>
<evidence type="ECO:0000313" key="4">
    <source>
        <dbReference type="Proteomes" id="UP000215914"/>
    </source>
</evidence>